<keyword evidence="3" id="KW-0560">Oxidoreductase</keyword>
<dbReference type="InterPro" id="IPR051164">
    <property type="entry name" value="NmrA-like_oxidored"/>
</dbReference>
<dbReference type="OrthoDB" id="419598at2759"/>
<dbReference type="SUPFAM" id="SSF51735">
    <property type="entry name" value="NAD(P)-binding Rossmann-fold domains"/>
    <property type="match status" value="1"/>
</dbReference>
<evidence type="ECO:0000259" key="4">
    <source>
        <dbReference type="Pfam" id="PF05368"/>
    </source>
</evidence>
<evidence type="ECO:0000313" key="5">
    <source>
        <dbReference type="EMBL" id="ORY26039.1"/>
    </source>
</evidence>
<keyword evidence="2" id="KW-0521">NADP</keyword>
<organism evidence="5 6">
    <name type="scientific">Naematelia encephala</name>
    <dbReference type="NCBI Taxonomy" id="71784"/>
    <lineage>
        <taxon>Eukaryota</taxon>
        <taxon>Fungi</taxon>
        <taxon>Dikarya</taxon>
        <taxon>Basidiomycota</taxon>
        <taxon>Agaricomycotina</taxon>
        <taxon>Tremellomycetes</taxon>
        <taxon>Tremellales</taxon>
        <taxon>Naemateliaceae</taxon>
        <taxon>Naematelia</taxon>
    </lineage>
</organism>
<dbReference type="STRING" id="71784.A0A1Y2AU09"/>
<evidence type="ECO:0000313" key="6">
    <source>
        <dbReference type="Proteomes" id="UP000193986"/>
    </source>
</evidence>
<dbReference type="InterPro" id="IPR036291">
    <property type="entry name" value="NAD(P)-bd_dom_sf"/>
</dbReference>
<comment type="caution">
    <text evidence="5">The sequence shown here is derived from an EMBL/GenBank/DDBJ whole genome shotgun (WGS) entry which is preliminary data.</text>
</comment>
<dbReference type="Pfam" id="PF05368">
    <property type="entry name" value="NmrA"/>
    <property type="match status" value="1"/>
</dbReference>
<comment type="similarity">
    <text evidence="1">Belongs to the NmrA-type oxidoreductase family.</text>
</comment>
<dbReference type="Proteomes" id="UP000193986">
    <property type="component" value="Unassembled WGS sequence"/>
</dbReference>
<proteinExistence type="inferred from homology"/>
<accession>A0A1Y2AU09</accession>
<dbReference type="AlphaFoldDB" id="A0A1Y2AU09"/>
<feature type="domain" description="NmrA-like" evidence="4">
    <location>
        <begin position="4"/>
        <end position="275"/>
    </location>
</feature>
<evidence type="ECO:0000256" key="1">
    <source>
        <dbReference type="ARBA" id="ARBA00006328"/>
    </source>
</evidence>
<dbReference type="PANTHER" id="PTHR42748:SF30">
    <property type="entry name" value="NMRA-LIKE DOMAIN-CONTAINING PROTEIN"/>
    <property type="match status" value="1"/>
</dbReference>
<dbReference type="EMBL" id="MCFC01000051">
    <property type="protein sequence ID" value="ORY26039.1"/>
    <property type="molecule type" value="Genomic_DNA"/>
</dbReference>
<dbReference type="InParanoid" id="A0A1Y2AU09"/>
<keyword evidence="6" id="KW-1185">Reference proteome</keyword>
<dbReference type="Gene3D" id="3.90.25.10">
    <property type="entry name" value="UDP-galactose 4-epimerase, domain 1"/>
    <property type="match status" value="1"/>
</dbReference>
<protein>
    <recommendedName>
        <fullName evidence="4">NmrA-like domain-containing protein</fullName>
    </recommendedName>
</protein>
<dbReference type="GO" id="GO:0016491">
    <property type="term" value="F:oxidoreductase activity"/>
    <property type="evidence" value="ECO:0007669"/>
    <property type="project" value="UniProtKB-KW"/>
</dbReference>
<gene>
    <name evidence="5" type="ORF">BCR39DRAFT_589863</name>
</gene>
<evidence type="ECO:0000256" key="3">
    <source>
        <dbReference type="ARBA" id="ARBA00023002"/>
    </source>
</evidence>
<reference evidence="5 6" key="1">
    <citation type="submission" date="2016-07" db="EMBL/GenBank/DDBJ databases">
        <title>Pervasive Adenine N6-methylation of Active Genes in Fungi.</title>
        <authorList>
            <consortium name="DOE Joint Genome Institute"/>
            <person name="Mondo S.J."/>
            <person name="Dannebaum R.O."/>
            <person name="Kuo R.C."/>
            <person name="Labutti K."/>
            <person name="Haridas S."/>
            <person name="Kuo A."/>
            <person name="Salamov A."/>
            <person name="Ahrendt S.R."/>
            <person name="Lipzen A."/>
            <person name="Sullivan W."/>
            <person name="Andreopoulos W.B."/>
            <person name="Clum A."/>
            <person name="Lindquist E."/>
            <person name="Daum C."/>
            <person name="Ramamoorthy G.K."/>
            <person name="Gryganskyi A."/>
            <person name="Culley D."/>
            <person name="Magnuson J.K."/>
            <person name="James T.Y."/>
            <person name="O'Malley M.A."/>
            <person name="Stajich J.E."/>
            <person name="Spatafora J.W."/>
            <person name="Visel A."/>
            <person name="Grigoriev I.V."/>
        </authorList>
    </citation>
    <scope>NUCLEOTIDE SEQUENCE [LARGE SCALE GENOMIC DNA]</scope>
    <source>
        <strain evidence="5 6">68-887.2</strain>
    </source>
</reference>
<dbReference type="InterPro" id="IPR008030">
    <property type="entry name" value="NmrA-like"/>
</dbReference>
<name>A0A1Y2AU09_9TREE</name>
<sequence>MKPVFVVMSSTGAQGGSVCNSLLNDGTYTVRALTSRAGSDRAKALAARGAEVVEINTKDPQSLQAALGEFHAMFLNTNSAEPGNAGNAEAEAAQGILYVDCAVKQGAQIFLSTAPEFYRGIPMFEAKKAITDYLLKQPVRSFLLWVTFYHTNMLLHPPRIAADGKTVEFAYPIYQPTTKFPVLSTEDDVGPVVMGLLQSKNSDEFVNKPIVIGAEDLTLPQMAEIYSKVTGQPTRYIRLEEGDYDYLSPEWSEMAREMLEHDYVSKETYYSLDNRLPGHHLDPARQLAGPLTTWESWLHTSGFNVFDPVWRNKFMSAPWNGY</sequence>
<evidence type="ECO:0000256" key="2">
    <source>
        <dbReference type="ARBA" id="ARBA00022857"/>
    </source>
</evidence>
<dbReference type="GO" id="GO:0005634">
    <property type="term" value="C:nucleus"/>
    <property type="evidence" value="ECO:0007669"/>
    <property type="project" value="TreeGrafter"/>
</dbReference>
<dbReference type="Gene3D" id="3.40.50.720">
    <property type="entry name" value="NAD(P)-binding Rossmann-like Domain"/>
    <property type="match status" value="1"/>
</dbReference>
<dbReference type="PANTHER" id="PTHR42748">
    <property type="entry name" value="NITROGEN METABOLITE REPRESSION PROTEIN NMRA FAMILY MEMBER"/>
    <property type="match status" value="1"/>
</dbReference>